<accession>A0A5C3NLH7</accession>
<keyword evidence="3" id="KW-1185">Reference proteome</keyword>
<dbReference type="Proteomes" id="UP000305948">
    <property type="component" value="Unassembled WGS sequence"/>
</dbReference>
<organism evidence="2 3">
    <name type="scientific">Heliocybe sulcata</name>
    <dbReference type="NCBI Taxonomy" id="5364"/>
    <lineage>
        <taxon>Eukaryota</taxon>
        <taxon>Fungi</taxon>
        <taxon>Dikarya</taxon>
        <taxon>Basidiomycota</taxon>
        <taxon>Agaricomycotina</taxon>
        <taxon>Agaricomycetes</taxon>
        <taxon>Gloeophyllales</taxon>
        <taxon>Gloeophyllaceae</taxon>
        <taxon>Heliocybe</taxon>
    </lineage>
</organism>
<name>A0A5C3NLH7_9AGAM</name>
<gene>
    <name evidence="2" type="ORF">OE88DRAFT_124247</name>
</gene>
<proteinExistence type="predicted"/>
<dbReference type="AlphaFoldDB" id="A0A5C3NLH7"/>
<sequence length="273" mass="30715">MSTRDSAIDVDSWEPEIQLEVQRKNTLRPNKRKVQADIIDLSHEEEIGKRNGQIARKRQKASTSSTPSAQGPSRWKSQEATYVCDSDEELALMTASPAINDVAPDYELDDIPIASFHQEQPGPDESDDSEDDWANCYEGYNIIQGRSWKPSAVPLTEPPDSMDDLVDELNNLTVVEEPVQVGYNRMHKHLQLPHLELPVGGGYRPYPWANVSRPGYRPSGHGPAFYAGTRRLQMTGRRMQALPREIGMVSGLEYLPHVTRICKAPGCKFLYNL</sequence>
<feature type="compositionally biased region" description="Polar residues" evidence="1">
    <location>
        <begin position="61"/>
        <end position="71"/>
    </location>
</feature>
<reference evidence="2 3" key="1">
    <citation type="journal article" date="2019" name="Nat. Ecol. Evol.">
        <title>Megaphylogeny resolves global patterns of mushroom evolution.</title>
        <authorList>
            <person name="Varga T."/>
            <person name="Krizsan K."/>
            <person name="Foldi C."/>
            <person name="Dima B."/>
            <person name="Sanchez-Garcia M."/>
            <person name="Sanchez-Ramirez S."/>
            <person name="Szollosi G.J."/>
            <person name="Szarkandi J.G."/>
            <person name="Papp V."/>
            <person name="Albert L."/>
            <person name="Andreopoulos W."/>
            <person name="Angelini C."/>
            <person name="Antonin V."/>
            <person name="Barry K.W."/>
            <person name="Bougher N.L."/>
            <person name="Buchanan P."/>
            <person name="Buyck B."/>
            <person name="Bense V."/>
            <person name="Catcheside P."/>
            <person name="Chovatia M."/>
            <person name="Cooper J."/>
            <person name="Damon W."/>
            <person name="Desjardin D."/>
            <person name="Finy P."/>
            <person name="Geml J."/>
            <person name="Haridas S."/>
            <person name="Hughes K."/>
            <person name="Justo A."/>
            <person name="Karasinski D."/>
            <person name="Kautmanova I."/>
            <person name="Kiss B."/>
            <person name="Kocsube S."/>
            <person name="Kotiranta H."/>
            <person name="LaButti K.M."/>
            <person name="Lechner B.E."/>
            <person name="Liimatainen K."/>
            <person name="Lipzen A."/>
            <person name="Lukacs Z."/>
            <person name="Mihaltcheva S."/>
            <person name="Morgado L.N."/>
            <person name="Niskanen T."/>
            <person name="Noordeloos M.E."/>
            <person name="Ohm R.A."/>
            <person name="Ortiz-Santana B."/>
            <person name="Ovrebo C."/>
            <person name="Racz N."/>
            <person name="Riley R."/>
            <person name="Savchenko A."/>
            <person name="Shiryaev A."/>
            <person name="Soop K."/>
            <person name="Spirin V."/>
            <person name="Szebenyi C."/>
            <person name="Tomsovsky M."/>
            <person name="Tulloss R.E."/>
            <person name="Uehling J."/>
            <person name="Grigoriev I.V."/>
            <person name="Vagvolgyi C."/>
            <person name="Papp T."/>
            <person name="Martin F.M."/>
            <person name="Miettinen O."/>
            <person name="Hibbett D.S."/>
            <person name="Nagy L.G."/>
        </authorList>
    </citation>
    <scope>NUCLEOTIDE SEQUENCE [LARGE SCALE GENOMIC DNA]</scope>
    <source>
        <strain evidence="2 3">OMC1185</strain>
    </source>
</reference>
<evidence type="ECO:0000256" key="1">
    <source>
        <dbReference type="SAM" id="MobiDB-lite"/>
    </source>
</evidence>
<protein>
    <submittedName>
        <fullName evidence="2">Uncharacterized protein</fullName>
    </submittedName>
</protein>
<feature type="region of interest" description="Disordered" evidence="1">
    <location>
        <begin position="42"/>
        <end position="79"/>
    </location>
</feature>
<evidence type="ECO:0000313" key="3">
    <source>
        <dbReference type="Proteomes" id="UP000305948"/>
    </source>
</evidence>
<dbReference type="EMBL" id="ML213503">
    <property type="protein sequence ID" value="TFK57336.1"/>
    <property type="molecule type" value="Genomic_DNA"/>
</dbReference>
<dbReference type="STRING" id="5364.A0A5C3NLH7"/>
<evidence type="ECO:0000313" key="2">
    <source>
        <dbReference type="EMBL" id="TFK57336.1"/>
    </source>
</evidence>